<reference evidence="3" key="1">
    <citation type="submission" date="2020-10" db="EMBL/GenBank/DDBJ databases">
        <authorList>
            <person name="Gilroy R."/>
        </authorList>
    </citation>
    <scope>NUCLEOTIDE SEQUENCE</scope>
    <source>
        <strain evidence="3">B3-4054</strain>
    </source>
</reference>
<evidence type="ECO:0000313" key="3">
    <source>
        <dbReference type="EMBL" id="MBO8451248.1"/>
    </source>
</evidence>
<dbReference type="PIRSF" id="PIRSF004553">
    <property type="entry name" value="CHP00095"/>
    <property type="match status" value="1"/>
</dbReference>
<dbReference type="Gene3D" id="3.40.50.150">
    <property type="entry name" value="Vaccinia Virus protein VP39"/>
    <property type="match status" value="1"/>
</dbReference>
<gene>
    <name evidence="3" type="ORF">IAA96_09120</name>
</gene>
<dbReference type="PANTHER" id="PTHR43542">
    <property type="entry name" value="METHYLTRANSFERASE"/>
    <property type="match status" value="1"/>
</dbReference>
<evidence type="ECO:0000313" key="4">
    <source>
        <dbReference type="Proteomes" id="UP000823616"/>
    </source>
</evidence>
<dbReference type="CDD" id="cd02440">
    <property type="entry name" value="AdoMet_MTases"/>
    <property type="match status" value="1"/>
</dbReference>
<dbReference type="InterPro" id="IPR002052">
    <property type="entry name" value="DNA_methylase_N6_adenine_CS"/>
</dbReference>
<dbReference type="Pfam" id="PF03602">
    <property type="entry name" value="Cons_hypoth95"/>
    <property type="match status" value="1"/>
</dbReference>
<dbReference type="GO" id="GO:0031167">
    <property type="term" value="P:rRNA methylation"/>
    <property type="evidence" value="ECO:0007669"/>
    <property type="project" value="InterPro"/>
</dbReference>
<evidence type="ECO:0000256" key="2">
    <source>
        <dbReference type="ARBA" id="ARBA00022679"/>
    </source>
</evidence>
<comment type="caution">
    <text evidence="3">The sequence shown here is derived from an EMBL/GenBank/DDBJ whole genome shotgun (WGS) entry which is preliminary data.</text>
</comment>
<keyword evidence="2" id="KW-0808">Transferase</keyword>
<dbReference type="PROSITE" id="PS00092">
    <property type="entry name" value="N6_MTASE"/>
    <property type="match status" value="1"/>
</dbReference>
<dbReference type="InterPro" id="IPR004398">
    <property type="entry name" value="RNA_MeTrfase_RsmD"/>
</dbReference>
<proteinExistence type="predicted"/>
<name>A0A9D9HHU7_9SPIR</name>
<dbReference type="Proteomes" id="UP000823616">
    <property type="component" value="Unassembled WGS sequence"/>
</dbReference>
<accession>A0A9D9HHU7</accession>
<dbReference type="EMBL" id="JADIMS010000169">
    <property type="protein sequence ID" value="MBO8451248.1"/>
    <property type="molecule type" value="Genomic_DNA"/>
</dbReference>
<dbReference type="GO" id="GO:0003676">
    <property type="term" value="F:nucleic acid binding"/>
    <property type="evidence" value="ECO:0007669"/>
    <property type="project" value="InterPro"/>
</dbReference>
<dbReference type="PANTHER" id="PTHR43542:SF1">
    <property type="entry name" value="METHYLTRANSFERASE"/>
    <property type="match status" value="1"/>
</dbReference>
<dbReference type="AlphaFoldDB" id="A0A9D9HHU7"/>
<dbReference type="GO" id="GO:0008168">
    <property type="term" value="F:methyltransferase activity"/>
    <property type="evidence" value="ECO:0007669"/>
    <property type="project" value="UniProtKB-KW"/>
</dbReference>
<dbReference type="SUPFAM" id="SSF53335">
    <property type="entry name" value="S-adenosyl-L-methionine-dependent methyltransferases"/>
    <property type="match status" value="1"/>
</dbReference>
<dbReference type="InterPro" id="IPR029063">
    <property type="entry name" value="SAM-dependent_MTases_sf"/>
</dbReference>
<sequence length="177" mass="19797">MRITGGILHGRRVECPPGEIRPAMDRARESFFAVLGDLSGKAFLDVFSGSGICALEAASRGAERIVLVEKDRGKAGVILQNIAVSPVRIRCSFLPAELFLKRTKESFDIIYFDPPFPYRFHLALLETCAERDVLRPGGLALIHRPRETGLPDCAGGRLHRIDRRIYGRSIVDFYRKT</sequence>
<organism evidence="3 4">
    <name type="scientific">Candidatus Avitreponema avistercoris</name>
    <dbReference type="NCBI Taxonomy" id="2840705"/>
    <lineage>
        <taxon>Bacteria</taxon>
        <taxon>Pseudomonadati</taxon>
        <taxon>Spirochaetota</taxon>
        <taxon>Spirochaetia</taxon>
        <taxon>Spirochaetales</taxon>
        <taxon>Candidatus Avitreponema</taxon>
    </lineage>
</organism>
<keyword evidence="1 3" id="KW-0489">Methyltransferase</keyword>
<reference evidence="3" key="2">
    <citation type="journal article" date="2021" name="PeerJ">
        <title>Extensive microbial diversity within the chicken gut microbiome revealed by metagenomics and culture.</title>
        <authorList>
            <person name="Gilroy R."/>
            <person name="Ravi A."/>
            <person name="Getino M."/>
            <person name="Pursley I."/>
            <person name="Horton D.L."/>
            <person name="Alikhan N.F."/>
            <person name="Baker D."/>
            <person name="Gharbi K."/>
            <person name="Hall N."/>
            <person name="Watson M."/>
            <person name="Adriaenssens E.M."/>
            <person name="Foster-Nyarko E."/>
            <person name="Jarju S."/>
            <person name="Secka A."/>
            <person name="Antonio M."/>
            <person name="Oren A."/>
            <person name="Chaudhuri R.R."/>
            <person name="La Ragione R."/>
            <person name="Hildebrand F."/>
            <person name="Pallen M.J."/>
        </authorList>
    </citation>
    <scope>NUCLEOTIDE SEQUENCE</scope>
    <source>
        <strain evidence="3">B3-4054</strain>
    </source>
</reference>
<protein>
    <submittedName>
        <fullName evidence="3">RsmD family RNA methyltransferase</fullName>
    </submittedName>
</protein>
<evidence type="ECO:0000256" key="1">
    <source>
        <dbReference type="ARBA" id="ARBA00022603"/>
    </source>
</evidence>